<dbReference type="EMBL" id="NHRY01000072">
    <property type="protein sequence ID" value="PPQ35506.1"/>
    <property type="molecule type" value="Genomic_DNA"/>
</dbReference>
<gene>
    <name evidence="1" type="ORF">CCS01_07440</name>
</gene>
<evidence type="ECO:0000313" key="1">
    <source>
        <dbReference type="EMBL" id="PPQ35506.1"/>
    </source>
</evidence>
<evidence type="ECO:0000313" key="2">
    <source>
        <dbReference type="Proteomes" id="UP000239724"/>
    </source>
</evidence>
<proteinExistence type="predicted"/>
<name>A0A2S6NKF3_RHOGL</name>
<dbReference type="OrthoDB" id="9815497at2"/>
<sequence>MNDLGQTVPCLRPKPVLVLGTDDVASAVGHALAGAGIAALLARDSDLPALRRGMSFDDALEHGSAWIDGVTAYAVDGPLDLAPDIRLGVTALPVRELLDPTLVAGVIDARMRRRPNSPDLRGALCFAIGLGPGFTAGGCVDVAVETEPDVVGRIVTQGGTRPAPGHASILGGVGAERFGHAPRSGVWWTFRDIGETVAAGAVIGLCDGMQVAAPLDGRLRGLVRRGSAVRAGMRLLEIDPRLEVSQCHGLCPRAAGIAAATLAALHMVWQPQRLALPQELTRWLM</sequence>
<dbReference type="RefSeq" id="WP_104518220.1">
    <property type="nucleotide sequence ID" value="NZ_NHRY01000072.1"/>
</dbReference>
<comment type="caution">
    <text evidence="1">The sequence shown here is derived from an EMBL/GenBank/DDBJ whole genome shotgun (WGS) entry which is preliminary data.</text>
</comment>
<dbReference type="Proteomes" id="UP000239724">
    <property type="component" value="Unassembled WGS sequence"/>
</dbReference>
<protein>
    <recommendedName>
        <fullName evidence="3">Xanthine dehydrogenase</fullName>
    </recommendedName>
</protein>
<evidence type="ECO:0008006" key="3">
    <source>
        <dbReference type="Google" id="ProtNLM"/>
    </source>
</evidence>
<reference evidence="1 2" key="1">
    <citation type="journal article" date="2018" name="Arch. Microbiol.">
        <title>New insights into the metabolic potential of the phototrophic purple bacterium Rhodopila globiformis DSM 161(T) from its draft genome sequence and evidence for a vanadium-dependent nitrogenase.</title>
        <authorList>
            <person name="Imhoff J.F."/>
            <person name="Rahn T."/>
            <person name="Kunzel S."/>
            <person name="Neulinger S.C."/>
        </authorList>
    </citation>
    <scope>NUCLEOTIDE SEQUENCE [LARGE SCALE GENOMIC DNA]</scope>
    <source>
        <strain evidence="1 2">DSM 161</strain>
    </source>
</reference>
<dbReference type="AlphaFoldDB" id="A0A2S6NKF3"/>
<keyword evidence="2" id="KW-1185">Reference proteome</keyword>
<organism evidence="1 2">
    <name type="scientific">Rhodopila globiformis</name>
    <name type="common">Rhodopseudomonas globiformis</name>
    <dbReference type="NCBI Taxonomy" id="1071"/>
    <lineage>
        <taxon>Bacteria</taxon>
        <taxon>Pseudomonadati</taxon>
        <taxon>Pseudomonadota</taxon>
        <taxon>Alphaproteobacteria</taxon>
        <taxon>Acetobacterales</taxon>
        <taxon>Acetobacteraceae</taxon>
        <taxon>Rhodopila</taxon>
    </lineage>
</organism>
<accession>A0A2S6NKF3</accession>